<feature type="domain" description="HTH gntR-type" evidence="4">
    <location>
        <begin position="4"/>
        <end position="72"/>
    </location>
</feature>
<proteinExistence type="predicted"/>
<keyword evidence="3" id="KW-0804">Transcription</keyword>
<evidence type="ECO:0000256" key="1">
    <source>
        <dbReference type="ARBA" id="ARBA00023015"/>
    </source>
</evidence>
<dbReference type="InterPro" id="IPR028978">
    <property type="entry name" value="Chorismate_lyase_/UTRA_dom_sf"/>
</dbReference>
<dbReference type="PANTHER" id="PTHR44846">
    <property type="entry name" value="MANNOSYL-D-GLYCERATE TRANSPORT/METABOLISM SYSTEM REPRESSOR MNGR-RELATED"/>
    <property type="match status" value="1"/>
</dbReference>
<dbReference type="GO" id="GO:0045892">
    <property type="term" value="P:negative regulation of DNA-templated transcription"/>
    <property type="evidence" value="ECO:0007669"/>
    <property type="project" value="TreeGrafter"/>
</dbReference>
<dbReference type="SMART" id="SM00345">
    <property type="entry name" value="HTH_GNTR"/>
    <property type="match status" value="1"/>
</dbReference>
<evidence type="ECO:0000259" key="4">
    <source>
        <dbReference type="PROSITE" id="PS50949"/>
    </source>
</evidence>
<dbReference type="NCBIfam" id="TIGR02325">
    <property type="entry name" value="C_P_lyase_phnF"/>
    <property type="match status" value="1"/>
</dbReference>
<dbReference type="Pfam" id="PF07702">
    <property type="entry name" value="UTRA"/>
    <property type="match status" value="1"/>
</dbReference>
<dbReference type="InterPro" id="IPR000524">
    <property type="entry name" value="Tscrpt_reg_HTH_GntR"/>
</dbReference>
<evidence type="ECO:0000313" key="5">
    <source>
        <dbReference type="EMBL" id="QTN35148.1"/>
    </source>
</evidence>
<dbReference type="PROSITE" id="PS50949">
    <property type="entry name" value="HTH_GNTR"/>
    <property type="match status" value="1"/>
</dbReference>
<dbReference type="InterPro" id="IPR036390">
    <property type="entry name" value="WH_DNA-bd_sf"/>
</dbReference>
<dbReference type="PRINTS" id="PR00035">
    <property type="entry name" value="HTHGNTR"/>
</dbReference>
<dbReference type="GO" id="GO:0003700">
    <property type="term" value="F:DNA-binding transcription factor activity"/>
    <property type="evidence" value="ECO:0007669"/>
    <property type="project" value="InterPro"/>
</dbReference>
<dbReference type="InterPro" id="IPR011663">
    <property type="entry name" value="UTRA"/>
</dbReference>
<dbReference type="GO" id="GO:0003677">
    <property type="term" value="F:DNA binding"/>
    <property type="evidence" value="ECO:0007669"/>
    <property type="project" value="UniProtKB-KW"/>
</dbReference>
<dbReference type="InterPro" id="IPR036388">
    <property type="entry name" value="WH-like_DNA-bd_sf"/>
</dbReference>
<evidence type="ECO:0000256" key="3">
    <source>
        <dbReference type="ARBA" id="ARBA00023163"/>
    </source>
</evidence>
<accession>A0A975EN72</accession>
<dbReference type="EMBL" id="CP060010">
    <property type="protein sequence ID" value="QTN35148.1"/>
    <property type="molecule type" value="Genomic_DNA"/>
</dbReference>
<dbReference type="SMART" id="SM00866">
    <property type="entry name" value="UTRA"/>
    <property type="match status" value="1"/>
</dbReference>
<dbReference type="Gene3D" id="3.40.1410.10">
    <property type="entry name" value="Chorismate lyase-like"/>
    <property type="match status" value="1"/>
</dbReference>
<dbReference type="CDD" id="cd07377">
    <property type="entry name" value="WHTH_GntR"/>
    <property type="match status" value="1"/>
</dbReference>
<dbReference type="AlphaFoldDB" id="A0A975EN72"/>
<gene>
    <name evidence="5" type="primary">phnF</name>
    <name evidence="5" type="ORF">HZ995_11710</name>
</gene>
<dbReference type="SUPFAM" id="SSF64288">
    <property type="entry name" value="Chorismate lyase-like"/>
    <property type="match status" value="1"/>
</dbReference>
<keyword evidence="1" id="KW-0805">Transcription regulation</keyword>
<keyword evidence="2" id="KW-0238">DNA-binding</keyword>
<organism evidence="5 6">
    <name type="scientific">Cognatishimia activa</name>
    <dbReference type="NCBI Taxonomy" id="1715691"/>
    <lineage>
        <taxon>Bacteria</taxon>
        <taxon>Pseudomonadati</taxon>
        <taxon>Pseudomonadota</taxon>
        <taxon>Alphaproteobacteria</taxon>
        <taxon>Rhodobacterales</taxon>
        <taxon>Paracoccaceae</taxon>
        <taxon>Cognatishimia</taxon>
    </lineage>
</organism>
<dbReference type="Proteomes" id="UP000665026">
    <property type="component" value="Chromosome"/>
</dbReference>
<sequence>MSKTPLWQAISNALREDMAEGRYRPGDKLPTEAELAERFGVNRHTIRHAISVLVEDGLVRTRRGSGAFVKGAPTDYPIGKRVRYHQNLRAAGRAPSKKVLHVETRPATVKEAERLDMTPGELITLRHGVSYADHQPIALSISEFPETRLPGIGDLMRGETSVTKALERAGITDYTRESTRVRATLANATQALHLELREGAPLIYTTSMSVDQHGQKVEFGRTWFAGDRVTLTLEEDA</sequence>
<dbReference type="KEGG" id="cact:HZ995_11710"/>
<dbReference type="Gene3D" id="1.10.10.10">
    <property type="entry name" value="Winged helix-like DNA-binding domain superfamily/Winged helix DNA-binding domain"/>
    <property type="match status" value="1"/>
</dbReference>
<dbReference type="SUPFAM" id="SSF46785">
    <property type="entry name" value="Winged helix' DNA-binding domain"/>
    <property type="match status" value="1"/>
</dbReference>
<evidence type="ECO:0000256" key="2">
    <source>
        <dbReference type="ARBA" id="ARBA00023125"/>
    </source>
</evidence>
<protein>
    <submittedName>
        <fullName evidence="5">Phosphonate metabolism transcriptional regulator PhnF</fullName>
    </submittedName>
</protein>
<dbReference type="InterPro" id="IPR050679">
    <property type="entry name" value="Bact_HTH_transcr_reg"/>
</dbReference>
<dbReference type="RefSeq" id="WP_209355834.1">
    <property type="nucleotide sequence ID" value="NZ_CP060010.1"/>
</dbReference>
<evidence type="ECO:0000313" key="6">
    <source>
        <dbReference type="Proteomes" id="UP000665026"/>
    </source>
</evidence>
<reference evidence="5" key="1">
    <citation type="submission" date="2020-07" db="EMBL/GenBank/DDBJ databases">
        <title>Genome sequences of bacteria associated with the marine, planktonic diatom Thalassiosira profunda strain ECT2AJA-044.</title>
        <authorList>
            <person name="Gargas C.B."/>
            <person name="Roberts W.R."/>
            <person name="Alverson A.J."/>
        </authorList>
    </citation>
    <scope>NUCLEOTIDE SEQUENCE</scope>
    <source>
        <strain evidence="5">ECT2AJA-044</strain>
    </source>
</reference>
<dbReference type="PANTHER" id="PTHR44846:SF1">
    <property type="entry name" value="MANNOSYL-D-GLYCERATE TRANSPORT_METABOLISM SYSTEM REPRESSOR MNGR-RELATED"/>
    <property type="match status" value="1"/>
</dbReference>
<dbReference type="Pfam" id="PF00392">
    <property type="entry name" value="GntR"/>
    <property type="match status" value="1"/>
</dbReference>
<name>A0A975EN72_9RHOB</name>
<dbReference type="InterPro" id="IPR012702">
    <property type="entry name" value="CP_lyase_PhnF"/>
</dbReference>